<keyword evidence="1" id="KW-0732">Signal</keyword>
<comment type="caution">
    <text evidence="3">The sequence shown here is derived from an EMBL/GenBank/DDBJ whole genome shotgun (WGS) entry which is preliminary data.</text>
</comment>
<organism evidence="3 4">
    <name type="scientific">Mucilaginibacter rigui</name>
    <dbReference type="NCBI Taxonomy" id="534635"/>
    <lineage>
        <taxon>Bacteria</taxon>
        <taxon>Pseudomonadati</taxon>
        <taxon>Bacteroidota</taxon>
        <taxon>Sphingobacteriia</taxon>
        <taxon>Sphingobacteriales</taxon>
        <taxon>Sphingobacteriaceae</taxon>
        <taxon>Mucilaginibacter</taxon>
    </lineage>
</organism>
<accession>A0ABR7XC61</accession>
<dbReference type="Pfam" id="PF00578">
    <property type="entry name" value="AhpC-TSA"/>
    <property type="match status" value="1"/>
</dbReference>
<keyword evidence="4" id="KW-1185">Reference proteome</keyword>
<evidence type="ECO:0000313" key="4">
    <source>
        <dbReference type="Proteomes" id="UP000618754"/>
    </source>
</evidence>
<reference evidence="3 4" key="1">
    <citation type="submission" date="2020-09" db="EMBL/GenBank/DDBJ databases">
        <title>Novel species of Mucilaginibacter isolated from a glacier on the Tibetan Plateau.</title>
        <authorList>
            <person name="Liu Q."/>
            <person name="Xin Y.-H."/>
        </authorList>
    </citation>
    <scope>NUCLEOTIDE SEQUENCE [LARGE SCALE GENOMIC DNA]</scope>
    <source>
        <strain evidence="3 4">CGMCC 1.13878</strain>
    </source>
</reference>
<gene>
    <name evidence="3" type="ORF">IDJ75_19120</name>
</gene>
<feature type="domain" description="Thioredoxin" evidence="2">
    <location>
        <begin position="483"/>
        <end position="637"/>
    </location>
</feature>
<protein>
    <submittedName>
        <fullName evidence="3">Redoxin domain-containing protein</fullName>
    </submittedName>
</protein>
<dbReference type="SUPFAM" id="SSF52833">
    <property type="entry name" value="Thioredoxin-like"/>
    <property type="match status" value="1"/>
</dbReference>
<dbReference type="InterPro" id="IPR050553">
    <property type="entry name" value="Thioredoxin_ResA/DsbE_sf"/>
</dbReference>
<dbReference type="PANTHER" id="PTHR42852:SF17">
    <property type="entry name" value="THIOREDOXIN-LIKE PROTEIN HI_1115"/>
    <property type="match status" value="1"/>
</dbReference>
<name>A0ABR7XC61_9SPHI</name>
<evidence type="ECO:0000259" key="2">
    <source>
        <dbReference type="PROSITE" id="PS51352"/>
    </source>
</evidence>
<evidence type="ECO:0000313" key="3">
    <source>
        <dbReference type="EMBL" id="MBD1387407.1"/>
    </source>
</evidence>
<evidence type="ECO:0000256" key="1">
    <source>
        <dbReference type="SAM" id="SignalP"/>
    </source>
</evidence>
<dbReference type="CDD" id="cd02966">
    <property type="entry name" value="TlpA_like_family"/>
    <property type="match status" value="1"/>
</dbReference>
<dbReference type="Gene3D" id="3.40.30.10">
    <property type="entry name" value="Glutaredoxin"/>
    <property type="match status" value="1"/>
</dbReference>
<dbReference type="RefSeq" id="WP_191177249.1">
    <property type="nucleotide sequence ID" value="NZ_JACWMW010000005.1"/>
</dbReference>
<dbReference type="PANTHER" id="PTHR42852">
    <property type="entry name" value="THIOL:DISULFIDE INTERCHANGE PROTEIN DSBE"/>
    <property type="match status" value="1"/>
</dbReference>
<dbReference type="PROSITE" id="PS51352">
    <property type="entry name" value="THIOREDOXIN_2"/>
    <property type="match status" value="1"/>
</dbReference>
<proteinExistence type="predicted"/>
<feature type="signal peptide" evidence="1">
    <location>
        <begin position="1"/>
        <end position="21"/>
    </location>
</feature>
<dbReference type="InterPro" id="IPR000866">
    <property type="entry name" value="AhpC/TSA"/>
</dbReference>
<dbReference type="InterPro" id="IPR036249">
    <property type="entry name" value="Thioredoxin-like_sf"/>
</dbReference>
<dbReference type="Proteomes" id="UP000618754">
    <property type="component" value="Unassembled WGS sequence"/>
</dbReference>
<feature type="chain" id="PRO_5047405959" evidence="1">
    <location>
        <begin position="22"/>
        <end position="651"/>
    </location>
</feature>
<sequence length="651" mass="71277">MKTLNLLITLPCALMLQSAIGQTADHLKLSDETPSVGQKISFTYNPAGTPLDGKQDIKATIYFLDNKRNSAVDADLKKDGANLAGEFVVPADTKSLFFKINSGEAIDDNVEKGYVYLVYGTNDKPVAGAYAMKAYTIGSGMGAYFSKLKTDAPAAIDLYKKEFELYPQSELDYGLNYVGLIAASKDAASQQLVKDKIAAWTKSGKEKEMMMASNMYARLRKQSSADSLNAIIVAKFPNGEAAQNAAGMAINKEKDAAKKEELYRAYLAKYPEKNEKATIQDNFRVQIASAYLNAGNIAKYNEWAAQLKNKSQLAIALNSVAWNWAEKGERLDEAAVLSKQSLDILDEQLKSGADGMFMTARQINENNRATYRNNADTYAFIMYKLGKFPEALKYQSEVYNGMTYQDAEINEHYAMILNASGQYAKTKEVAEKSIVAGKSSEGLKAQLATAYAKVKGSDAGFAEYIAGLDKQKTALARANLVKDMINTPAPAFALKDFDGKEVSLASLKGKVVVVDFWATWCGPCIASFPGMQLAVNKYKDNPNVKFLFVDTFESGDNYVPGVKKFIADKKYNFQVLLDDKAADGRQGKVAGLFKVEFIPTKFIIDKNGNTRFKYTGYSGSAEAVLDEVVNMVEMAADPEAVANVPKASESK</sequence>
<dbReference type="InterPro" id="IPR013766">
    <property type="entry name" value="Thioredoxin_domain"/>
</dbReference>
<dbReference type="EMBL" id="JACWMW010000005">
    <property type="protein sequence ID" value="MBD1387407.1"/>
    <property type="molecule type" value="Genomic_DNA"/>
</dbReference>